<reference evidence="3 4" key="1">
    <citation type="journal article" date="2020" name="ISME J.">
        <title>Uncovering the hidden diversity of litter-decomposition mechanisms in mushroom-forming fungi.</title>
        <authorList>
            <person name="Floudas D."/>
            <person name="Bentzer J."/>
            <person name="Ahren D."/>
            <person name="Johansson T."/>
            <person name="Persson P."/>
            <person name="Tunlid A."/>
        </authorList>
    </citation>
    <scope>NUCLEOTIDE SEQUENCE [LARGE SCALE GENOMIC DNA]</scope>
    <source>
        <strain evidence="3 4">CBS 291.85</strain>
    </source>
</reference>
<dbReference type="Proteomes" id="UP000559256">
    <property type="component" value="Unassembled WGS sequence"/>
</dbReference>
<dbReference type="EMBL" id="JAACJM010000155">
    <property type="protein sequence ID" value="KAF5342813.1"/>
    <property type="molecule type" value="Genomic_DNA"/>
</dbReference>
<protein>
    <recommendedName>
        <fullName evidence="2">DUF6534 domain-containing protein</fullName>
    </recommendedName>
</protein>
<dbReference type="OrthoDB" id="2884999at2759"/>
<feature type="domain" description="DUF6534" evidence="2">
    <location>
        <begin position="32"/>
        <end position="119"/>
    </location>
</feature>
<name>A0A8H5CJT5_9AGAR</name>
<dbReference type="Pfam" id="PF20152">
    <property type="entry name" value="DUF6534"/>
    <property type="match status" value="1"/>
</dbReference>
<keyword evidence="1" id="KW-0812">Transmembrane</keyword>
<evidence type="ECO:0000259" key="2">
    <source>
        <dbReference type="Pfam" id="PF20152"/>
    </source>
</evidence>
<proteinExistence type="predicted"/>
<accession>A0A8H5CJT5</accession>
<feature type="transmembrane region" description="Helical" evidence="1">
    <location>
        <begin position="94"/>
        <end position="115"/>
    </location>
</feature>
<dbReference type="InterPro" id="IPR045339">
    <property type="entry name" value="DUF6534"/>
</dbReference>
<dbReference type="PANTHER" id="PTHR40465:SF1">
    <property type="entry name" value="DUF6534 DOMAIN-CONTAINING PROTEIN"/>
    <property type="match status" value="1"/>
</dbReference>
<keyword evidence="4" id="KW-1185">Reference proteome</keyword>
<evidence type="ECO:0000256" key="1">
    <source>
        <dbReference type="SAM" id="Phobius"/>
    </source>
</evidence>
<evidence type="ECO:0000313" key="4">
    <source>
        <dbReference type="Proteomes" id="UP000559256"/>
    </source>
</evidence>
<dbReference type="PANTHER" id="PTHR40465">
    <property type="entry name" value="CHROMOSOME 1, WHOLE GENOME SHOTGUN SEQUENCE"/>
    <property type="match status" value="1"/>
</dbReference>
<comment type="caution">
    <text evidence="3">The sequence shown here is derived from an EMBL/GenBank/DDBJ whole genome shotgun (WGS) entry which is preliminary data.</text>
</comment>
<organism evidence="3 4">
    <name type="scientific">Tetrapyrgos nigripes</name>
    <dbReference type="NCBI Taxonomy" id="182062"/>
    <lineage>
        <taxon>Eukaryota</taxon>
        <taxon>Fungi</taxon>
        <taxon>Dikarya</taxon>
        <taxon>Basidiomycota</taxon>
        <taxon>Agaricomycotina</taxon>
        <taxon>Agaricomycetes</taxon>
        <taxon>Agaricomycetidae</taxon>
        <taxon>Agaricales</taxon>
        <taxon>Marasmiineae</taxon>
        <taxon>Marasmiaceae</taxon>
        <taxon>Tetrapyrgos</taxon>
    </lineage>
</organism>
<feature type="transmembrane region" description="Helical" evidence="1">
    <location>
        <begin position="24"/>
        <end position="45"/>
    </location>
</feature>
<feature type="transmembrane region" description="Helical" evidence="1">
    <location>
        <begin position="66"/>
        <end position="88"/>
    </location>
</feature>
<dbReference type="AlphaFoldDB" id="A0A8H5CJT5"/>
<keyword evidence="1" id="KW-0472">Membrane</keyword>
<sequence length="203" mass="22487">MRVDAGHDLPLFVTFTIKQEKLMLAFYGISPAVDLVIAATMWYYLSKRQEETHFAKTASLLHRLTILSINSGLWTALFACATLILVLATPVTNLYSIFAFPIGALYVNSLLLNLITRRYLTNSSSQASSSGGNVLQLTPMNRSEIVNVSNSSRFPSRRHNPYISDKVSITREEHKHSDAFATELGQLGQPHIGGEALSASDWK</sequence>
<keyword evidence="1" id="KW-1133">Transmembrane helix</keyword>
<evidence type="ECO:0000313" key="3">
    <source>
        <dbReference type="EMBL" id="KAF5342813.1"/>
    </source>
</evidence>
<gene>
    <name evidence="3" type="ORF">D9758_013360</name>
</gene>